<dbReference type="EMBL" id="JAHLVD010000025">
    <property type="protein sequence ID" value="KAG7844979.1"/>
    <property type="molecule type" value="Genomic_DNA"/>
</dbReference>
<name>A0AAN6I3C0_PICAN</name>
<evidence type="ECO:0000313" key="1">
    <source>
        <dbReference type="EMBL" id="KAG7815710.1"/>
    </source>
</evidence>
<proteinExistence type="predicted"/>
<evidence type="ECO:0000313" key="2">
    <source>
        <dbReference type="EMBL" id="KAG7844979.1"/>
    </source>
</evidence>
<gene>
    <name evidence="1" type="ORF">KL928_005408</name>
    <name evidence="2" type="ORF">KL940_005380</name>
</gene>
<organism evidence="1 3">
    <name type="scientific">Pichia angusta</name>
    <name type="common">Yeast</name>
    <name type="synonym">Hansenula polymorpha</name>
    <dbReference type="NCBI Taxonomy" id="870730"/>
    <lineage>
        <taxon>Eukaryota</taxon>
        <taxon>Fungi</taxon>
        <taxon>Dikarya</taxon>
        <taxon>Ascomycota</taxon>
        <taxon>Saccharomycotina</taxon>
        <taxon>Pichiomycetes</taxon>
        <taxon>Pichiales</taxon>
        <taxon>Pichiaceae</taxon>
        <taxon>Ogataea</taxon>
    </lineage>
</organism>
<comment type="caution">
    <text evidence="1">The sequence shown here is derived from an EMBL/GenBank/DDBJ whole genome shotgun (WGS) entry which is preliminary data.</text>
</comment>
<evidence type="ECO:0000313" key="4">
    <source>
        <dbReference type="Proteomes" id="UP001197328"/>
    </source>
</evidence>
<dbReference type="RefSeq" id="XP_043057290.1">
    <property type="nucleotide sequence ID" value="XM_043206214.1"/>
</dbReference>
<dbReference type="Proteomes" id="UP001197328">
    <property type="component" value="Unassembled WGS sequence"/>
</dbReference>
<dbReference type="EMBL" id="JAHLUX010000015">
    <property type="protein sequence ID" value="KAG7815710.1"/>
    <property type="molecule type" value="Genomic_DNA"/>
</dbReference>
<dbReference type="GeneID" id="66129459"/>
<evidence type="ECO:0000313" key="3">
    <source>
        <dbReference type="Proteomes" id="UP001196530"/>
    </source>
</evidence>
<sequence>MLAEIQQKTRCLIYILMERQIRAAKLEQLLLDYIACKSHDKFSKSSMDSTSERALEYGCGCPPYATKMSNQARHKIEKRSKRFPKTAQMELENW</sequence>
<dbReference type="AlphaFoldDB" id="A0AAN6I3C0"/>
<protein>
    <submittedName>
        <fullName evidence="1">Uncharacterized protein</fullName>
    </submittedName>
</protein>
<reference evidence="1 4" key="1">
    <citation type="journal article" date="2021" name="G3 (Bethesda)">
        <title>Genomic diversity, chromosomal rearrangements, and interspecies hybridization in the ogataea polymorpha species complex.</title>
        <authorList>
            <person name="Hanson S.J."/>
            <person name="Cinneide E.O."/>
            <person name="Salzberg L.I."/>
            <person name="Wolfe K.H."/>
            <person name="McGowan J."/>
            <person name="Fitzpatrick D.A."/>
            <person name="Matlin K."/>
        </authorList>
    </citation>
    <scope>NUCLEOTIDE SEQUENCE</scope>
    <source>
        <strain evidence="2">51-138</strain>
        <strain evidence="1">61-244</strain>
    </source>
</reference>
<dbReference type="Proteomes" id="UP001196530">
    <property type="component" value="Unassembled WGS sequence"/>
</dbReference>
<accession>A0AAN6I3C0</accession>
<keyword evidence="4" id="KW-1185">Reference proteome</keyword>